<proteinExistence type="predicted"/>
<dbReference type="OrthoDB" id="1160123at2"/>
<evidence type="ECO:0000313" key="1">
    <source>
        <dbReference type="EMBL" id="EZH73337.1"/>
    </source>
</evidence>
<organism evidence="1 2">
    <name type="scientific">Aquimarina atlantica</name>
    <dbReference type="NCBI Taxonomy" id="1317122"/>
    <lineage>
        <taxon>Bacteria</taxon>
        <taxon>Pseudomonadati</taxon>
        <taxon>Bacteroidota</taxon>
        <taxon>Flavobacteriia</taxon>
        <taxon>Flavobacteriales</taxon>
        <taxon>Flavobacteriaceae</taxon>
        <taxon>Aquimarina</taxon>
    </lineage>
</organism>
<evidence type="ECO:0008006" key="3">
    <source>
        <dbReference type="Google" id="ProtNLM"/>
    </source>
</evidence>
<evidence type="ECO:0000313" key="2">
    <source>
        <dbReference type="Proteomes" id="UP000023541"/>
    </source>
</evidence>
<dbReference type="PROSITE" id="PS51257">
    <property type="entry name" value="PROKAR_LIPOPROTEIN"/>
    <property type="match status" value="1"/>
</dbReference>
<reference evidence="1 2" key="1">
    <citation type="submission" date="2014-04" db="EMBL/GenBank/DDBJ databases">
        <title>Aquimarina sp. 22II-S11-z7 Genome Sequencing.</title>
        <authorList>
            <person name="Lai Q."/>
        </authorList>
    </citation>
    <scope>NUCLEOTIDE SEQUENCE [LARGE SCALE GENOMIC DNA]</scope>
    <source>
        <strain evidence="1 2">22II-S11-z7</strain>
    </source>
</reference>
<dbReference type="EMBL" id="AQRA01000006">
    <property type="protein sequence ID" value="EZH73337.1"/>
    <property type="molecule type" value="Genomic_DNA"/>
</dbReference>
<gene>
    <name evidence="1" type="ORF">ATO12_20260</name>
</gene>
<dbReference type="RefSeq" id="WP_034243370.1">
    <property type="nucleotide sequence ID" value="NZ_AQRA01000006.1"/>
</dbReference>
<accession>A0A023BTJ4</accession>
<sequence>MKINSFFLTVILIFILIITACKPDNFVEEKISSQELSEWETIGKGKTLIKDHEFVFEEIDSSDGFFLVSPKSYRGDMVIQYKIKALSKASVLIVLFSASDTSETIQLTLPENNVTAEDIWEWRREMNHYNLTFNNESHGYTPFFYKNISSLERGFHLSKQENIMKPNEWVTVEIGRKENKVWFSLNDSIIFERVDYNPLLGGHILFRISGASTQEETILAKASIKDLMIYHQEK</sequence>
<keyword evidence="2" id="KW-1185">Reference proteome</keyword>
<dbReference type="AlphaFoldDB" id="A0A023BTJ4"/>
<dbReference type="Proteomes" id="UP000023541">
    <property type="component" value="Unassembled WGS sequence"/>
</dbReference>
<name>A0A023BTJ4_9FLAO</name>
<protein>
    <recommendedName>
        <fullName evidence="3">3-keto-disaccharide hydrolase domain-containing protein</fullName>
    </recommendedName>
</protein>
<dbReference type="STRING" id="1317122.ATO12_20260"/>
<comment type="caution">
    <text evidence="1">The sequence shown here is derived from an EMBL/GenBank/DDBJ whole genome shotgun (WGS) entry which is preliminary data.</text>
</comment>
<dbReference type="eggNOG" id="ENOG50330FE">
    <property type="taxonomic scope" value="Bacteria"/>
</dbReference>
<dbReference type="Gene3D" id="2.60.120.200">
    <property type="match status" value="1"/>
</dbReference>